<feature type="signal peptide" evidence="3">
    <location>
        <begin position="1"/>
        <end position="17"/>
    </location>
</feature>
<dbReference type="AlphaFoldDB" id="A0A2H1VMD6"/>
<reference evidence="4" key="1">
    <citation type="submission" date="2016-07" db="EMBL/GenBank/DDBJ databases">
        <authorList>
            <person name="Bretaudeau A."/>
        </authorList>
    </citation>
    <scope>NUCLEOTIDE SEQUENCE</scope>
    <source>
        <strain evidence="4">Rice</strain>
        <tissue evidence="4">Whole body</tissue>
    </source>
</reference>
<keyword evidence="2" id="KW-0472">Membrane</keyword>
<evidence type="ECO:0000313" key="4">
    <source>
        <dbReference type="EMBL" id="SOQ41990.1"/>
    </source>
</evidence>
<accession>A0A2H1VMD6</accession>
<feature type="transmembrane region" description="Helical" evidence="2">
    <location>
        <begin position="213"/>
        <end position="233"/>
    </location>
</feature>
<evidence type="ECO:0000256" key="1">
    <source>
        <dbReference type="SAM" id="MobiDB-lite"/>
    </source>
</evidence>
<gene>
    <name evidence="4" type="ORF">SFRICE_024821</name>
</gene>
<keyword evidence="3" id="KW-0732">Signal</keyword>
<organism evidence="4">
    <name type="scientific">Spodoptera frugiperda</name>
    <name type="common">Fall armyworm</name>
    <dbReference type="NCBI Taxonomy" id="7108"/>
    <lineage>
        <taxon>Eukaryota</taxon>
        <taxon>Metazoa</taxon>
        <taxon>Ecdysozoa</taxon>
        <taxon>Arthropoda</taxon>
        <taxon>Hexapoda</taxon>
        <taxon>Insecta</taxon>
        <taxon>Pterygota</taxon>
        <taxon>Neoptera</taxon>
        <taxon>Endopterygota</taxon>
        <taxon>Lepidoptera</taxon>
        <taxon>Glossata</taxon>
        <taxon>Ditrysia</taxon>
        <taxon>Noctuoidea</taxon>
        <taxon>Noctuidae</taxon>
        <taxon>Amphipyrinae</taxon>
        <taxon>Spodoptera</taxon>
    </lineage>
</organism>
<sequence length="270" mass="29896">MCLLILCVNNIVKRADGSPDGKQLPPPMETRNTRDDTSALPAFWGVDKVTHLARAVDYLAGLPGLRREKQEPQRRDNGHFGILLRVGIEPATHFVVPGCPATVPTVQSVNHTLKKKHNKNNSNIRIYLVRVPTGGEVVLNYLGIRNCAHRMSELPLSVFNERASRGGGNHPMTSPALGEARGSVRLLLTKHHPVLTPAFRAGAPVNPLGSPQLAILPFIYIIITVYAFINQLIQFNNQGAFPPEICYATLLWMRLASTNHGPVYFFLYRD</sequence>
<keyword evidence="2" id="KW-0812">Transmembrane</keyword>
<keyword evidence="2" id="KW-1133">Transmembrane helix</keyword>
<name>A0A2H1VMD6_SPOFR</name>
<evidence type="ECO:0000256" key="3">
    <source>
        <dbReference type="SAM" id="SignalP"/>
    </source>
</evidence>
<proteinExistence type="predicted"/>
<feature type="chain" id="PRO_5013796298" evidence="3">
    <location>
        <begin position="18"/>
        <end position="270"/>
    </location>
</feature>
<feature type="region of interest" description="Disordered" evidence="1">
    <location>
        <begin position="16"/>
        <end position="36"/>
    </location>
</feature>
<protein>
    <submittedName>
        <fullName evidence="4">SFRICE_024821</fullName>
    </submittedName>
</protein>
<evidence type="ECO:0000256" key="2">
    <source>
        <dbReference type="SAM" id="Phobius"/>
    </source>
</evidence>
<dbReference type="EMBL" id="ODYU01003347">
    <property type="protein sequence ID" value="SOQ41990.1"/>
    <property type="molecule type" value="Genomic_DNA"/>
</dbReference>